<dbReference type="AlphaFoldDB" id="A0A840A5P9"/>
<feature type="compositionally biased region" description="Low complexity" evidence="1">
    <location>
        <begin position="1"/>
        <end position="16"/>
    </location>
</feature>
<reference evidence="2 3" key="1">
    <citation type="submission" date="2020-08" db="EMBL/GenBank/DDBJ databases">
        <title>Genomic Encyclopedia of Type Strains, Phase IV (KMG-IV): sequencing the most valuable type-strain genomes for metagenomic binning, comparative biology and taxonomic classification.</title>
        <authorList>
            <person name="Goeker M."/>
        </authorList>
    </citation>
    <scope>NUCLEOTIDE SEQUENCE [LARGE SCALE GENOMIC DNA]</scope>
    <source>
        <strain evidence="2 3">DSM 21793</strain>
    </source>
</reference>
<keyword evidence="3" id="KW-1185">Reference proteome</keyword>
<sequence>MALTAASAAQAQDVVDPIGSILDQIDEETAETLGAPPAPTPAPTPATTAAPTYPYAPAPPAPPPIERPAAVSMPPAYAPPPPAPRRPLLSGPVTIDEYDKTPEGPLNAVERSYESRLRSSFASAQGMQGPMDGAWVLRARSGETLYSFLLVDKGGGTLEGAWRDPRRRGTPEGSGFLVDIQRIGTQVTASFYPRPGGGIATLMLNPGPGGEWSGDLLEGRDRTAVTLRRN</sequence>
<evidence type="ECO:0000256" key="1">
    <source>
        <dbReference type="SAM" id="MobiDB-lite"/>
    </source>
</evidence>
<feature type="region of interest" description="Disordered" evidence="1">
    <location>
        <begin position="1"/>
        <end position="106"/>
    </location>
</feature>
<organism evidence="2 3">
    <name type="scientific">Phenylobacterium haematophilum</name>
    <dbReference type="NCBI Taxonomy" id="98513"/>
    <lineage>
        <taxon>Bacteria</taxon>
        <taxon>Pseudomonadati</taxon>
        <taxon>Pseudomonadota</taxon>
        <taxon>Alphaproteobacteria</taxon>
        <taxon>Caulobacterales</taxon>
        <taxon>Caulobacteraceae</taxon>
        <taxon>Phenylobacterium</taxon>
    </lineage>
</organism>
<protein>
    <submittedName>
        <fullName evidence="2">Uncharacterized protein</fullName>
    </submittedName>
</protein>
<gene>
    <name evidence="2" type="ORF">GGQ61_003293</name>
</gene>
<dbReference type="Proteomes" id="UP000530564">
    <property type="component" value="Unassembled WGS sequence"/>
</dbReference>
<evidence type="ECO:0000313" key="3">
    <source>
        <dbReference type="Proteomes" id="UP000530564"/>
    </source>
</evidence>
<comment type="caution">
    <text evidence="2">The sequence shown here is derived from an EMBL/GenBank/DDBJ whole genome shotgun (WGS) entry which is preliminary data.</text>
</comment>
<feature type="compositionally biased region" description="Pro residues" evidence="1">
    <location>
        <begin position="54"/>
        <end position="66"/>
    </location>
</feature>
<proteinExistence type="predicted"/>
<name>A0A840A5P9_9CAUL</name>
<dbReference type="RefSeq" id="WP_183775133.1">
    <property type="nucleotide sequence ID" value="NZ_JACIDK010000005.1"/>
</dbReference>
<dbReference type="EMBL" id="JACIDK010000005">
    <property type="protein sequence ID" value="MBB3892557.1"/>
    <property type="molecule type" value="Genomic_DNA"/>
</dbReference>
<evidence type="ECO:0000313" key="2">
    <source>
        <dbReference type="EMBL" id="MBB3892557.1"/>
    </source>
</evidence>
<feature type="compositionally biased region" description="Pro residues" evidence="1">
    <location>
        <begin position="76"/>
        <end position="85"/>
    </location>
</feature>
<accession>A0A840A5P9</accession>